<dbReference type="Proteomes" id="UP000315082">
    <property type="component" value="Chromosome"/>
</dbReference>
<protein>
    <submittedName>
        <fullName evidence="2">Uncharacterized protein</fullName>
    </submittedName>
</protein>
<feature type="transmembrane region" description="Helical" evidence="1">
    <location>
        <begin position="273"/>
        <end position="292"/>
    </location>
</feature>
<dbReference type="EMBL" id="CP036348">
    <property type="protein sequence ID" value="QDV69748.1"/>
    <property type="molecule type" value="Genomic_DNA"/>
</dbReference>
<sequence length="567" mass="62469">MNESYALFRLILSSHRRVLISMISLVAAGQIVVWGSAVLHPQWLQSNFVPMTMICSLLPAALFSFVVFDYGYQSDLHFTASSCNHWLLRMPIKSWKIAAIPVALRTLWVSVLWTLVQQGEAWLQGRESWPWLAPCLCLAGAAIWVMGITWRPFANPWFRLLALLIVAIAFYACIAFIFGGRSMVAASWRGSVGPAGLAMAAVFYAGGVVASFDAVRLARTNARGMVPETERRHLASGRDLAVNDSQLAIAPRHFMRPYTALLWHEWIRIRGSAYKTAVLFLFPALLLSVFVVPFSGPAFVMLNVLIAYAGIFAASGNLSRSTIGNSSSLPTYLIASPIRSATLAWTRAFVPIAVAAIIYLSIAPAIAGWAIWPSNRAHWIAWAESYRSWFDGQDASPLFGMRLAGSFCLAFAATFLSRVASYWWIGMTGRSWFILSASVVAILFYLLPFSLFLAWFMKQTDWSTVQAMGPWIGHWLPTLLFVGIATKLSAVAIVAFLLSYRRLATPTAIVSVIASWAAACGTLAALLSLLVPDSRFSFAWMLAAATLTIPLARILAMPVAVAWNRHR</sequence>
<keyword evidence="3" id="KW-1185">Reference proteome</keyword>
<feature type="transmembrane region" description="Helical" evidence="1">
    <location>
        <begin position="298"/>
        <end position="318"/>
    </location>
</feature>
<accession>A0A518JW29</accession>
<feature type="transmembrane region" description="Helical" evidence="1">
    <location>
        <begin position="97"/>
        <end position="116"/>
    </location>
</feature>
<name>A0A518JW29_9BACT</name>
<dbReference type="RefSeq" id="WP_145097784.1">
    <property type="nucleotide sequence ID" value="NZ_CP036348.1"/>
</dbReference>
<feature type="transmembrane region" description="Helical" evidence="1">
    <location>
        <begin position="432"/>
        <end position="455"/>
    </location>
</feature>
<feature type="transmembrane region" description="Helical" evidence="1">
    <location>
        <begin position="192"/>
        <end position="215"/>
    </location>
</feature>
<evidence type="ECO:0000313" key="3">
    <source>
        <dbReference type="Proteomes" id="UP000315082"/>
    </source>
</evidence>
<organism evidence="2 3">
    <name type="scientific">Rosistilla carotiformis</name>
    <dbReference type="NCBI Taxonomy" id="2528017"/>
    <lineage>
        <taxon>Bacteria</taxon>
        <taxon>Pseudomonadati</taxon>
        <taxon>Planctomycetota</taxon>
        <taxon>Planctomycetia</taxon>
        <taxon>Pirellulales</taxon>
        <taxon>Pirellulaceae</taxon>
        <taxon>Rosistilla</taxon>
    </lineage>
</organism>
<feature type="transmembrane region" description="Helical" evidence="1">
    <location>
        <begin position="128"/>
        <end position="148"/>
    </location>
</feature>
<feature type="transmembrane region" description="Helical" evidence="1">
    <location>
        <begin position="160"/>
        <end position="180"/>
    </location>
</feature>
<evidence type="ECO:0000313" key="2">
    <source>
        <dbReference type="EMBL" id="QDV69748.1"/>
    </source>
</evidence>
<feature type="transmembrane region" description="Helical" evidence="1">
    <location>
        <begin position="403"/>
        <end position="425"/>
    </location>
</feature>
<gene>
    <name evidence="2" type="ORF">Poly24_34650</name>
</gene>
<feature type="transmembrane region" description="Helical" evidence="1">
    <location>
        <begin position="348"/>
        <end position="372"/>
    </location>
</feature>
<dbReference type="KEGG" id="rcf:Poly24_34650"/>
<feature type="transmembrane region" description="Helical" evidence="1">
    <location>
        <begin position="18"/>
        <end position="39"/>
    </location>
</feature>
<proteinExistence type="predicted"/>
<keyword evidence="1" id="KW-0472">Membrane</keyword>
<feature type="transmembrane region" description="Helical" evidence="1">
    <location>
        <begin position="510"/>
        <end position="531"/>
    </location>
</feature>
<feature type="transmembrane region" description="Helical" evidence="1">
    <location>
        <begin position="475"/>
        <end position="498"/>
    </location>
</feature>
<feature type="transmembrane region" description="Helical" evidence="1">
    <location>
        <begin position="537"/>
        <end position="563"/>
    </location>
</feature>
<reference evidence="2 3" key="1">
    <citation type="submission" date="2019-02" db="EMBL/GenBank/DDBJ databases">
        <title>Deep-cultivation of Planctomycetes and their phenomic and genomic characterization uncovers novel biology.</title>
        <authorList>
            <person name="Wiegand S."/>
            <person name="Jogler M."/>
            <person name="Boedeker C."/>
            <person name="Pinto D."/>
            <person name="Vollmers J."/>
            <person name="Rivas-Marin E."/>
            <person name="Kohn T."/>
            <person name="Peeters S.H."/>
            <person name="Heuer A."/>
            <person name="Rast P."/>
            <person name="Oberbeckmann S."/>
            <person name="Bunk B."/>
            <person name="Jeske O."/>
            <person name="Meyerdierks A."/>
            <person name="Storesund J.E."/>
            <person name="Kallscheuer N."/>
            <person name="Luecker S."/>
            <person name="Lage O.M."/>
            <person name="Pohl T."/>
            <person name="Merkel B.J."/>
            <person name="Hornburger P."/>
            <person name="Mueller R.-W."/>
            <person name="Bruemmer F."/>
            <person name="Labrenz M."/>
            <person name="Spormann A.M."/>
            <person name="Op den Camp H."/>
            <person name="Overmann J."/>
            <person name="Amann R."/>
            <person name="Jetten M.S.M."/>
            <person name="Mascher T."/>
            <person name="Medema M.H."/>
            <person name="Devos D.P."/>
            <person name="Kaster A.-K."/>
            <person name="Ovreas L."/>
            <person name="Rohde M."/>
            <person name="Galperin M.Y."/>
            <person name="Jogler C."/>
        </authorList>
    </citation>
    <scope>NUCLEOTIDE SEQUENCE [LARGE SCALE GENOMIC DNA]</scope>
    <source>
        <strain evidence="2 3">Poly24</strain>
    </source>
</reference>
<keyword evidence="1" id="KW-0812">Transmembrane</keyword>
<dbReference type="AlphaFoldDB" id="A0A518JW29"/>
<keyword evidence="1" id="KW-1133">Transmembrane helix</keyword>
<feature type="transmembrane region" description="Helical" evidence="1">
    <location>
        <begin position="51"/>
        <end position="72"/>
    </location>
</feature>
<dbReference type="OrthoDB" id="247969at2"/>
<evidence type="ECO:0000256" key="1">
    <source>
        <dbReference type="SAM" id="Phobius"/>
    </source>
</evidence>